<evidence type="ECO:0000259" key="7">
    <source>
        <dbReference type="Pfam" id="PF22916"/>
    </source>
</evidence>
<feature type="domain" description="UTP25 C-terminal" evidence="6">
    <location>
        <begin position="571"/>
        <end position="695"/>
    </location>
</feature>
<sequence>MAKLKLVPSTDTPRGQKRRREKPQRPVLDDDLRDSSAGIIAVKAVRREKPSNESPQVLHQNDDDDSDDCNVSSEDEAHYMISNKSDALDEMESSCSFQRHVTHVLANDEVNALVNQKSKFKWEMPAEDIPKSKWVGTGEKIKPSAVTCNMFAVGASDDPFVDVKGKLKDHWQKILSDDLNYRSRFFSLCNSYRDIMHCNKKPFYLKGSKVDSSTMDAYLMHALSHVHRTRDVVIKNDAKLRNDANTDVMEDDSYRDQGFTRPKVLFLLPLKSIARRIVKRLIQLSPLTQKDNSMGQFKKEFGESDDELEEPNSSKPTDFNLLFAGDVEDHFLFGIKFTKKSVKLYSNFYASDIIVASPLALKLKIDGGEVTKKKGRPKENDSDFLSSIEIVVVDYADVISMQNWSHLHAVLEQLNHLPSKEHVTNVMRIRPWYLDEQARYYRQTIILSSYLTPEMNALFNGSCLNYEGKVKLATEFTGVLPKIQLEIRQVYERFDASSIGELDDARFEYFCTKLVLELKLRVVLDKLIKVLPNSIARSCALPVDKDMTDSMMRQGVLPAPRNFARLRRFGVRAVYPKIQESDEGGVLLFASSYFEYIRLSSFLKSQDASFCRIGEATSQQDISRARLWFFEGQKKILLYSERSHFFHRYKIRGGHHLVVYSLPGRKDFYPELVNMLGESGNPRCNVLFSRLDLLKNCEPLLGLPENQWGIFCYDKLVFSKPPTSDGCILATITEYRGIALCRVGYPNSAWTKPKCRPWRLEDITFCNGELYGLTKYAGDVFKFEIGVKEDGEPVVIAENRFNCPLWEERLSEKSYIFELHGKIAVAISGQCSRNPEGFFKVFELVDIQGDGLATSRKHKWVEVTSLDDHALFLGRTFSKARNHIYYSRCFSQNDGVPRGVLFFTLPTDFGDRKYYRVEDWKNKDTSDDVKRIKSTGYFVDSNHYDSMWILPPDM</sequence>
<comment type="similarity">
    <text evidence="2">Belongs to the UTP25 family.</text>
</comment>
<dbReference type="ExpressionAtlas" id="R7W857">
    <property type="expression patterns" value="baseline"/>
</dbReference>
<comment type="subcellular location">
    <subcellularLocation>
        <location evidence="1">Nucleus</location>
        <location evidence="1">Nucleolus</location>
    </subcellularLocation>
</comment>
<reference evidence="8" key="1">
    <citation type="submission" date="2015-06" db="UniProtKB">
        <authorList>
            <consortium name="EnsemblPlants"/>
        </authorList>
    </citation>
    <scope>IDENTIFICATION</scope>
</reference>
<feature type="domain" description="KIB1-4 beta-propeller" evidence="5">
    <location>
        <begin position="711"/>
        <end position="883"/>
    </location>
</feature>
<evidence type="ECO:0000313" key="8">
    <source>
        <dbReference type="EnsemblPlants" id="EMT18152"/>
    </source>
</evidence>
<keyword evidence="3" id="KW-0539">Nucleus</keyword>
<feature type="domain" description="UTP25 NTP hydrolase-like" evidence="7">
    <location>
        <begin position="192"/>
        <end position="470"/>
    </location>
</feature>
<dbReference type="InterPro" id="IPR027417">
    <property type="entry name" value="P-loop_NTPase"/>
</dbReference>
<dbReference type="InterPro" id="IPR005174">
    <property type="entry name" value="KIB1-4_b-propeller"/>
</dbReference>
<dbReference type="EnsemblPlants" id="EMT18152">
    <property type="protein sequence ID" value="EMT18152"/>
    <property type="gene ID" value="F775_24112"/>
</dbReference>
<dbReference type="AlphaFoldDB" id="R7W857"/>
<name>R7W857_AEGTA</name>
<accession>R7W857</accession>
<evidence type="ECO:0000256" key="3">
    <source>
        <dbReference type="ARBA" id="ARBA00023242"/>
    </source>
</evidence>
<dbReference type="PANTHER" id="PTHR12933:SF0">
    <property type="entry name" value="U3 SMALL NUCLEOLAR RNA-ASSOCIATED PROTEIN 25 HOMOLOG"/>
    <property type="match status" value="1"/>
</dbReference>
<dbReference type="Pfam" id="PF06862">
    <property type="entry name" value="Utp25_C"/>
    <property type="match status" value="1"/>
</dbReference>
<dbReference type="InterPro" id="IPR010678">
    <property type="entry name" value="UTP25"/>
</dbReference>
<evidence type="ECO:0000259" key="6">
    <source>
        <dbReference type="Pfam" id="PF06862"/>
    </source>
</evidence>
<dbReference type="GO" id="GO:0032040">
    <property type="term" value="C:small-subunit processome"/>
    <property type="evidence" value="ECO:0007669"/>
    <property type="project" value="TreeGrafter"/>
</dbReference>
<dbReference type="GO" id="GO:0000462">
    <property type="term" value="P:maturation of SSU-rRNA from tricistronic rRNA transcript (SSU-rRNA, 5.8S rRNA, LSU-rRNA)"/>
    <property type="evidence" value="ECO:0007669"/>
    <property type="project" value="TreeGrafter"/>
</dbReference>
<proteinExistence type="inferred from homology"/>
<organism evidence="8">
    <name type="scientific">Aegilops tauschii</name>
    <name type="common">Tausch's goatgrass</name>
    <name type="synonym">Aegilops squarrosa</name>
    <dbReference type="NCBI Taxonomy" id="37682"/>
    <lineage>
        <taxon>Eukaryota</taxon>
        <taxon>Viridiplantae</taxon>
        <taxon>Streptophyta</taxon>
        <taxon>Embryophyta</taxon>
        <taxon>Tracheophyta</taxon>
        <taxon>Spermatophyta</taxon>
        <taxon>Magnoliopsida</taxon>
        <taxon>Liliopsida</taxon>
        <taxon>Poales</taxon>
        <taxon>Poaceae</taxon>
        <taxon>BOP clade</taxon>
        <taxon>Pooideae</taxon>
        <taxon>Triticodae</taxon>
        <taxon>Triticeae</taxon>
        <taxon>Triticinae</taxon>
        <taxon>Aegilops</taxon>
    </lineage>
</organism>
<evidence type="ECO:0008006" key="9">
    <source>
        <dbReference type="Google" id="ProtNLM"/>
    </source>
</evidence>
<dbReference type="InterPro" id="IPR053940">
    <property type="entry name" value="UTP25_NTPase-like"/>
</dbReference>
<evidence type="ECO:0000256" key="2">
    <source>
        <dbReference type="ARBA" id="ARBA00009223"/>
    </source>
</evidence>
<feature type="compositionally biased region" description="Basic and acidic residues" evidence="4">
    <location>
        <begin position="23"/>
        <end position="34"/>
    </location>
</feature>
<dbReference type="PANTHER" id="PTHR12933">
    <property type="entry name" value="ORF PROTEIN-RELATED"/>
    <property type="match status" value="1"/>
</dbReference>
<evidence type="ECO:0000256" key="1">
    <source>
        <dbReference type="ARBA" id="ARBA00004604"/>
    </source>
</evidence>
<dbReference type="Pfam" id="PF03478">
    <property type="entry name" value="Beta-prop_KIB1-4"/>
    <property type="match status" value="1"/>
</dbReference>
<dbReference type="InterPro" id="IPR053939">
    <property type="entry name" value="UTP25_C"/>
</dbReference>
<evidence type="ECO:0000259" key="5">
    <source>
        <dbReference type="Pfam" id="PF03478"/>
    </source>
</evidence>
<dbReference type="GO" id="GO:0019843">
    <property type="term" value="F:rRNA binding"/>
    <property type="evidence" value="ECO:0007669"/>
    <property type="project" value="TreeGrafter"/>
</dbReference>
<feature type="region of interest" description="Disordered" evidence="4">
    <location>
        <begin position="1"/>
        <end position="72"/>
    </location>
</feature>
<evidence type="ECO:0000256" key="4">
    <source>
        <dbReference type="SAM" id="MobiDB-lite"/>
    </source>
</evidence>
<dbReference type="FunFam" id="3.40.50.300:FF:001559">
    <property type="entry name" value="U3 small nucleolar RNA-associated protein 25"/>
    <property type="match status" value="1"/>
</dbReference>
<dbReference type="Gene3D" id="3.40.50.300">
    <property type="entry name" value="P-loop containing nucleotide triphosphate hydrolases"/>
    <property type="match status" value="1"/>
</dbReference>
<protein>
    <recommendedName>
        <fullName evidence="9">U3 small nucleolar RNA-associated protein 25</fullName>
    </recommendedName>
</protein>
<dbReference type="Pfam" id="PF22916">
    <property type="entry name" value="UTP25_NTPase-like"/>
    <property type="match status" value="1"/>
</dbReference>
<dbReference type="GO" id="GO:0034511">
    <property type="term" value="F:U3 snoRNA binding"/>
    <property type="evidence" value="ECO:0007669"/>
    <property type="project" value="InterPro"/>
</dbReference>